<dbReference type="AlphaFoldDB" id="A0A9P1D8E6"/>
<sequence>MQCNVLESAAAELVDESLHPLEQLELLTAKVDELKAKGETDAVIECRIKQLSLQKVLSHIHRFPLQPVIQAQAALAEAYGQGGYFAQAKQHITQAREVCNGGIYGDLQCRRLQADLLASEGTICFAEGQLEAAEKALMDAARLGRETRGGLDRFTAQVHILLGQVATQRGNVDKAIDHFSDAWEAYEDIDGRTAEPTLRVRLQMAEAQRTADDDRSQKAVEELQDVVRILVEILEGKEGVPQLPRLLAESSLRLALWLQADERDQEAFQALEIAENTCKKNCSEEDLMAIDIKRHMASLHIKLGRKKEALEYLKDVEYFERRLHGSQSVQVARTLKALGTVYAADGNQAEAESSFHQALRIFETDRHQNAGFIRDINAMLQSMTTA</sequence>
<evidence type="ECO:0000313" key="5">
    <source>
        <dbReference type="EMBL" id="CAL4792329.1"/>
    </source>
</evidence>
<evidence type="ECO:0000313" key="6">
    <source>
        <dbReference type="Proteomes" id="UP001152797"/>
    </source>
</evidence>
<reference evidence="5 6" key="2">
    <citation type="submission" date="2024-05" db="EMBL/GenBank/DDBJ databases">
        <authorList>
            <person name="Chen Y."/>
            <person name="Shah S."/>
            <person name="Dougan E. K."/>
            <person name="Thang M."/>
            <person name="Chan C."/>
        </authorList>
    </citation>
    <scope>NUCLEOTIDE SEQUENCE [LARGE SCALE GENOMIC DNA]</scope>
</reference>
<dbReference type="SUPFAM" id="SSF48452">
    <property type="entry name" value="TPR-like"/>
    <property type="match status" value="1"/>
</dbReference>
<dbReference type="EMBL" id="CAMXCT020003550">
    <property type="protein sequence ID" value="CAL1158392.1"/>
    <property type="molecule type" value="Genomic_DNA"/>
</dbReference>
<name>A0A9P1D8E6_9DINO</name>
<evidence type="ECO:0000256" key="1">
    <source>
        <dbReference type="ARBA" id="ARBA00022737"/>
    </source>
</evidence>
<feature type="repeat" description="TPR" evidence="3">
    <location>
        <begin position="332"/>
        <end position="365"/>
    </location>
</feature>
<dbReference type="InterPro" id="IPR011990">
    <property type="entry name" value="TPR-like_helical_dom_sf"/>
</dbReference>
<organism evidence="4">
    <name type="scientific">Cladocopium goreaui</name>
    <dbReference type="NCBI Taxonomy" id="2562237"/>
    <lineage>
        <taxon>Eukaryota</taxon>
        <taxon>Sar</taxon>
        <taxon>Alveolata</taxon>
        <taxon>Dinophyceae</taxon>
        <taxon>Suessiales</taxon>
        <taxon>Symbiodiniaceae</taxon>
        <taxon>Cladocopium</taxon>
    </lineage>
</organism>
<feature type="repeat" description="TPR" evidence="3">
    <location>
        <begin position="156"/>
        <end position="189"/>
    </location>
</feature>
<reference evidence="4" key="1">
    <citation type="submission" date="2022-10" db="EMBL/GenBank/DDBJ databases">
        <authorList>
            <person name="Chen Y."/>
            <person name="Dougan E. K."/>
            <person name="Chan C."/>
            <person name="Rhodes N."/>
            <person name="Thang M."/>
        </authorList>
    </citation>
    <scope>NUCLEOTIDE SEQUENCE</scope>
</reference>
<dbReference type="InterPro" id="IPR019734">
    <property type="entry name" value="TPR_rpt"/>
</dbReference>
<comment type="caution">
    <text evidence="4">The sequence shown here is derived from an EMBL/GenBank/DDBJ whole genome shotgun (WGS) entry which is preliminary data.</text>
</comment>
<dbReference type="PANTHER" id="PTHR45641:SF19">
    <property type="entry name" value="NEPHROCYSTIN-3"/>
    <property type="match status" value="1"/>
</dbReference>
<dbReference type="SMART" id="SM00028">
    <property type="entry name" value="TPR"/>
    <property type="match status" value="5"/>
</dbReference>
<keyword evidence="6" id="KW-1185">Reference proteome</keyword>
<protein>
    <submittedName>
        <fullName evidence="5">MalT-like TPR region domain-containing protein</fullName>
    </submittedName>
</protein>
<keyword evidence="2 3" id="KW-0802">TPR repeat</keyword>
<accession>A0A9P1D8E6</accession>
<dbReference type="PROSITE" id="PS50005">
    <property type="entry name" value="TPR"/>
    <property type="match status" value="2"/>
</dbReference>
<gene>
    <name evidence="4" type="ORF">C1SCF055_LOCUS30774</name>
</gene>
<dbReference type="EMBL" id="CAMXCT010003550">
    <property type="protein sequence ID" value="CAI4005017.1"/>
    <property type="molecule type" value="Genomic_DNA"/>
</dbReference>
<dbReference type="Gene3D" id="1.25.40.10">
    <property type="entry name" value="Tetratricopeptide repeat domain"/>
    <property type="match status" value="2"/>
</dbReference>
<evidence type="ECO:0000256" key="3">
    <source>
        <dbReference type="PROSITE-ProRule" id="PRU00339"/>
    </source>
</evidence>
<dbReference type="Pfam" id="PF13424">
    <property type="entry name" value="TPR_12"/>
    <property type="match status" value="1"/>
</dbReference>
<evidence type="ECO:0000256" key="2">
    <source>
        <dbReference type="ARBA" id="ARBA00022803"/>
    </source>
</evidence>
<dbReference type="OrthoDB" id="626167at2759"/>
<evidence type="ECO:0000313" key="4">
    <source>
        <dbReference type="EMBL" id="CAI4005017.1"/>
    </source>
</evidence>
<dbReference type="EMBL" id="CAMXCT030003550">
    <property type="protein sequence ID" value="CAL4792329.1"/>
    <property type="molecule type" value="Genomic_DNA"/>
</dbReference>
<dbReference type="Proteomes" id="UP001152797">
    <property type="component" value="Unassembled WGS sequence"/>
</dbReference>
<proteinExistence type="predicted"/>
<dbReference type="PANTHER" id="PTHR45641">
    <property type="entry name" value="TETRATRICOPEPTIDE REPEAT PROTEIN (AFU_ORTHOLOGUE AFUA_6G03870)"/>
    <property type="match status" value="1"/>
</dbReference>
<keyword evidence="1" id="KW-0677">Repeat</keyword>